<comment type="caution">
    <text evidence="2">The sequence shown here is derived from an EMBL/GenBank/DDBJ whole genome shotgun (WGS) entry which is preliminary data.</text>
</comment>
<keyword evidence="3" id="KW-1185">Reference proteome</keyword>
<feature type="compositionally biased region" description="Low complexity" evidence="1">
    <location>
        <begin position="9"/>
        <end position="32"/>
    </location>
</feature>
<dbReference type="AlphaFoldDB" id="A0A9P3M1V9"/>
<dbReference type="OrthoDB" id="10455796at2759"/>
<dbReference type="Proteomes" id="UP000827284">
    <property type="component" value="Unassembled WGS sequence"/>
</dbReference>
<feature type="region of interest" description="Disordered" evidence="1">
    <location>
        <begin position="1"/>
        <end position="36"/>
    </location>
</feature>
<gene>
    <name evidence="2" type="ORF">EMPS_11163</name>
</gene>
<dbReference type="EMBL" id="BQFW01000015">
    <property type="protein sequence ID" value="GJJ78804.1"/>
    <property type="molecule type" value="Genomic_DNA"/>
</dbReference>
<evidence type="ECO:0000313" key="3">
    <source>
        <dbReference type="Proteomes" id="UP000827284"/>
    </source>
</evidence>
<reference evidence="2" key="2">
    <citation type="journal article" date="2022" name="Microbiol. Resour. Announc.">
        <title>Whole-Genome Sequence of Entomortierella parvispora E1425, a Mucoromycotan Fungus Associated with Burkholderiaceae-Related Endosymbiotic Bacteria.</title>
        <authorList>
            <person name="Herlambang A."/>
            <person name="Guo Y."/>
            <person name="Takashima Y."/>
            <person name="Narisawa K."/>
            <person name="Ohta H."/>
            <person name="Nishizawa T."/>
        </authorList>
    </citation>
    <scope>NUCLEOTIDE SEQUENCE</scope>
    <source>
        <strain evidence="2">E1425</strain>
    </source>
</reference>
<organism evidence="2 3">
    <name type="scientific">Entomortierella parvispora</name>
    <dbReference type="NCBI Taxonomy" id="205924"/>
    <lineage>
        <taxon>Eukaryota</taxon>
        <taxon>Fungi</taxon>
        <taxon>Fungi incertae sedis</taxon>
        <taxon>Mucoromycota</taxon>
        <taxon>Mortierellomycotina</taxon>
        <taxon>Mortierellomycetes</taxon>
        <taxon>Mortierellales</taxon>
        <taxon>Mortierellaceae</taxon>
        <taxon>Entomortierella</taxon>
    </lineage>
</organism>
<evidence type="ECO:0000313" key="2">
    <source>
        <dbReference type="EMBL" id="GJJ78804.1"/>
    </source>
</evidence>
<name>A0A9P3M1V9_9FUNG</name>
<sequence length="143" mass="15116">MATSATETAGLSRGLSSSSASIRSSSLSSGGSTNPAFQKRLAAEMQNAHHELSSVLTQTPLQNAQLALDQTSLQLERTKLGLKDVHGDLDRTLKNQRTILDRIDSAAEFLPKVSSTSTLTKAIGRDESTTKVLPISASGSFSK</sequence>
<protein>
    <submittedName>
        <fullName evidence="2">Uncharacterized protein</fullName>
    </submittedName>
</protein>
<evidence type="ECO:0000256" key="1">
    <source>
        <dbReference type="SAM" id="MobiDB-lite"/>
    </source>
</evidence>
<proteinExistence type="predicted"/>
<accession>A0A9P3M1V9</accession>
<reference evidence="2" key="1">
    <citation type="submission" date="2021-11" db="EMBL/GenBank/DDBJ databases">
        <authorList>
            <person name="Herlambang A."/>
            <person name="Guo Y."/>
            <person name="Takashima Y."/>
            <person name="Nishizawa T."/>
        </authorList>
    </citation>
    <scope>NUCLEOTIDE SEQUENCE</scope>
    <source>
        <strain evidence="2">E1425</strain>
    </source>
</reference>